<evidence type="ECO:0000313" key="1">
    <source>
        <dbReference type="EMBL" id="RFT45869.1"/>
    </source>
</evidence>
<dbReference type="AlphaFoldDB" id="A0A3E2DKC4"/>
<evidence type="ECO:0000313" key="2">
    <source>
        <dbReference type="Proteomes" id="UP000259211"/>
    </source>
</evidence>
<dbReference type="EMBL" id="NOWI01000003">
    <property type="protein sequence ID" value="RFT45869.1"/>
    <property type="molecule type" value="Genomic_DNA"/>
</dbReference>
<organism evidence="1 2">
    <name type="scientific">Cutibacterium avidum</name>
    <dbReference type="NCBI Taxonomy" id="33010"/>
    <lineage>
        <taxon>Bacteria</taxon>
        <taxon>Bacillati</taxon>
        <taxon>Actinomycetota</taxon>
        <taxon>Actinomycetes</taxon>
        <taxon>Propionibacteriales</taxon>
        <taxon>Propionibacteriaceae</taxon>
        <taxon>Cutibacterium</taxon>
    </lineage>
</organism>
<accession>A0A3E2DKC4</accession>
<comment type="caution">
    <text evidence="1">The sequence shown here is derived from an EMBL/GenBank/DDBJ whole genome shotgun (WGS) entry which is preliminary data.</text>
</comment>
<protein>
    <submittedName>
        <fullName evidence="1">Uncharacterized protein</fullName>
    </submittedName>
</protein>
<proteinExistence type="predicted"/>
<reference evidence="1 2" key="1">
    <citation type="submission" date="2017-07" db="EMBL/GenBank/DDBJ databases">
        <authorList>
            <person name="Sun Z.S."/>
            <person name="Albrecht U."/>
            <person name="Echele G."/>
            <person name="Lee C.C."/>
        </authorList>
    </citation>
    <scope>NUCLEOTIDE SEQUENCE [LARGE SCALE GENOMIC DNA]</scope>
    <source>
        <strain evidence="1 2">P16-029</strain>
    </source>
</reference>
<dbReference type="Proteomes" id="UP000259211">
    <property type="component" value="Unassembled WGS sequence"/>
</dbReference>
<name>A0A3E2DKC4_9ACTN</name>
<sequence>MQNADPCRPAFVLVEHRGFEPLTFSLRKPPCRGLAPLGGGFTPADGCSGAVDSNSGARRGPAPKPVFDFRSGAVHAGENFATASVSGMDRGGTLADYAMWVPAAGQTHTLQHMMKWDGSPTLPAREYPAEEREIRFFFDYGHPWPLWENYTDEYAMTPEDYGLSPELVALLRQCGELWGREDFDGRWNPPEAEEQYETACREAVAMLRAEVFPIKVVRE</sequence>
<gene>
    <name evidence="1" type="ORF">CHT91_03380</name>
</gene>